<dbReference type="PANTHER" id="PTHR22999">
    <property type="entry name" value="PX SERINE/THREONINE KINASE PXK"/>
    <property type="match status" value="1"/>
</dbReference>
<dbReference type="PANTHER" id="PTHR22999:SF23">
    <property type="entry name" value="SORTING NEXIN-16"/>
    <property type="match status" value="1"/>
</dbReference>
<dbReference type="PROSITE" id="PS50195">
    <property type="entry name" value="PX"/>
    <property type="match status" value="1"/>
</dbReference>
<comment type="caution">
    <text evidence="4">The sequence shown here is derived from an EMBL/GenBank/DDBJ whole genome shotgun (WGS) entry which is preliminary data.</text>
</comment>
<dbReference type="InterPro" id="IPR051837">
    <property type="entry name" value="SortingNexin/PXDomain-PKLike"/>
</dbReference>
<dbReference type="EMBL" id="JAFCMP010000157">
    <property type="protein sequence ID" value="KAG5184634.1"/>
    <property type="molecule type" value="Genomic_DNA"/>
</dbReference>
<evidence type="ECO:0000256" key="1">
    <source>
        <dbReference type="ARBA" id="ARBA00004496"/>
    </source>
</evidence>
<dbReference type="InterPro" id="IPR001683">
    <property type="entry name" value="PX_dom"/>
</dbReference>
<accession>A0A835Z1P2</accession>
<dbReference type="OrthoDB" id="63267at2759"/>
<dbReference type="AlphaFoldDB" id="A0A835Z1P2"/>
<gene>
    <name evidence="4" type="ORF">JKP88DRAFT_219639</name>
</gene>
<keyword evidence="2" id="KW-0963">Cytoplasm</keyword>
<keyword evidence="5" id="KW-1185">Reference proteome</keyword>
<dbReference type="GO" id="GO:0005737">
    <property type="term" value="C:cytoplasm"/>
    <property type="evidence" value="ECO:0007669"/>
    <property type="project" value="UniProtKB-SubCell"/>
</dbReference>
<evidence type="ECO:0000259" key="3">
    <source>
        <dbReference type="PROSITE" id="PS50195"/>
    </source>
</evidence>
<proteinExistence type="predicted"/>
<dbReference type="SUPFAM" id="SSF64268">
    <property type="entry name" value="PX domain"/>
    <property type="match status" value="1"/>
</dbReference>
<dbReference type="CDD" id="cd06093">
    <property type="entry name" value="PX_domain"/>
    <property type="match status" value="1"/>
</dbReference>
<dbReference type="GO" id="GO:0035091">
    <property type="term" value="F:phosphatidylinositol binding"/>
    <property type="evidence" value="ECO:0007669"/>
    <property type="project" value="InterPro"/>
</dbReference>
<comment type="subcellular location">
    <subcellularLocation>
        <location evidence="1">Cytoplasm</location>
    </subcellularLocation>
</comment>
<dbReference type="Proteomes" id="UP000664859">
    <property type="component" value="Unassembled WGS sequence"/>
</dbReference>
<name>A0A835Z1P2_9STRA</name>
<dbReference type="Gene3D" id="3.30.1520.10">
    <property type="entry name" value="Phox-like domain"/>
    <property type="match status" value="1"/>
</dbReference>
<feature type="domain" description="PX" evidence="3">
    <location>
        <begin position="1"/>
        <end position="111"/>
    </location>
</feature>
<sequence length="267" mass="29556">MEPVSADIKYYEKSRQGHVSYVVEVGFRGAMWHLQRRFNDFAALHQDLRRHFPAAHIPDLPPKRFFGRFDPQFLNERSAHLHQFLQEVLATVPVVESQALVDFLEVPGNVAWERPMGAGGVGEFDRSGKEAVEQERLVALVEETAKALIDVSRTGVEPLEESEVMARREKLLRACDGFRAHAAHLRGFFKPHLPCPSDSVAGAGVDGLLEALSRPPSVPAEEQRAVMERCSLLVMDYLREAGKVKPAGAEDGILCFMQGGAKGTESG</sequence>
<dbReference type="SMART" id="SM00312">
    <property type="entry name" value="PX"/>
    <property type="match status" value="1"/>
</dbReference>
<organism evidence="4 5">
    <name type="scientific">Tribonema minus</name>
    <dbReference type="NCBI Taxonomy" id="303371"/>
    <lineage>
        <taxon>Eukaryota</taxon>
        <taxon>Sar</taxon>
        <taxon>Stramenopiles</taxon>
        <taxon>Ochrophyta</taxon>
        <taxon>PX clade</taxon>
        <taxon>Xanthophyceae</taxon>
        <taxon>Tribonematales</taxon>
        <taxon>Tribonemataceae</taxon>
        <taxon>Tribonema</taxon>
    </lineage>
</organism>
<protein>
    <submittedName>
        <fullName evidence="4">Phox homologous domain-containing protein</fullName>
    </submittedName>
</protein>
<reference evidence="4" key="1">
    <citation type="submission" date="2021-02" db="EMBL/GenBank/DDBJ databases">
        <title>First Annotated Genome of the Yellow-green Alga Tribonema minus.</title>
        <authorList>
            <person name="Mahan K.M."/>
        </authorList>
    </citation>
    <scope>NUCLEOTIDE SEQUENCE</scope>
    <source>
        <strain evidence="4">UTEX B ZZ1240</strain>
    </source>
</reference>
<dbReference type="Pfam" id="PF00787">
    <property type="entry name" value="PX"/>
    <property type="match status" value="1"/>
</dbReference>
<evidence type="ECO:0000313" key="5">
    <source>
        <dbReference type="Proteomes" id="UP000664859"/>
    </source>
</evidence>
<evidence type="ECO:0000256" key="2">
    <source>
        <dbReference type="ARBA" id="ARBA00022490"/>
    </source>
</evidence>
<evidence type="ECO:0000313" key="4">
    <source>
        <dbReference type="EMBL" id="KAG5184634.1"/>
    </source>
</evidence>
<dbReference type="InterPro" id="IPR036871">
    <property type="entry name" value="PX_dom_sf"/>
</dbReference>